<dbReference type="InterPro" id="IPR003591">
    <property type="entry name" value="Leu-rich_rpt_typical-subtyp"/>
</dbReference>
<dbReference type="Pfam" id="PF23744">
    <property type="entry name" value="ARM_LRRK2"/>
    <property type="match status" value="1"/>
</dbReference>
<dbReference type="SUPFAM" id="SSF48403">
    <property type="entry name" value="Ankyrin repeat"/>
    <property type="match status" value="1"/>
</dbReference>
<dbReference type="GO" id="GO:0004674">
    <property type="term" value="F:protein serine/threonine kinase activity"/>
    <property type="evidence" value="ECO:0007669"/>
    <property type="project" value="UniProtKB-KW"/>
</dbReference>
<dbReference type="PANTHER" id="PTHR48005">
    <property type="entry name" value="LEUCINE RICH REPEAT KINASE 2"/>
    <property type="match status" value="1"/>
</dbReference>
<dbReference type="eggNOG" id="KOG0192">
    <property type="taxonomic scope" value="Eukaryota"/>
</dbReference>
<evidence type="ECO:0000256" key="7">
    <source>
        <dbReference type="ARBA" id="ARBA00022777"/>
    </source>
</evidence>
<accession>A7SGP5</accession>
<feature type="domain" description="Protein kinase" evidence="12">
    <location>
        <begin position="1767"/>
        <end position="2024"/>
    </location>
</feature>
<dbReference type="Pfam" id="PF25497">
    <property type="entry name" value="COR-B"/>
    <property type="match status" value="1"/>
</dbReference>
<keyword evidence="5" id="KW-0677">Repeat</keyword>
<dbReference type="Gene3D" id="3.80.10.10">
    <property type="entry name" value="Ribonuclease Inhibitor"/>
    <property type="match status" value="3"/>
</dbReference>
<dbReference type="InterPro" id="IPR001611">
    <property type="entry name" value="Leu-rich_rpt"/>
</dbReference>
<dbReference type="PROSITE" id="PS50011">
    <property type="entry name" value="PROTEIN_KINASE_DOM"/>
    <property type="match status" value="1"/>
</dbReference>
<dbReference type="GO" id="GO:0005737">
    <property type="term" value="C:cytoplasm"/>
    <property type="evidence" value="ECO:0000318"/>
    <property type="project" value="GO_Central"/>
</dbReference>
<dbReference type="InterPro" id="IPR016024">
    <property type="entry name" value="ARM-type_fold"/>
</dbReference>
<evidence type="ECO:0000256" key="2">
    <source>
        <dbReference type="ARBA" id="ARBA00022527"/>
    </source>
</evidence>
<dbReference type="Pfam" id="PF00069">
    <property type="entry name" value="Pkinase"/>
    <property type="match status" value="1"/>
</dbReference>
<dbReference type="Pfam" id="PF13855">
    <property type="entry name" value="LRR_8"/>
    <property type="match status" value="3"/>
</dbReference>
<keyword evidence="7" id="KW-0418">Kinase</keyword>
<dbReference type="SMART" id="SM00220">
    <property type="entry name" value="S_TKc"/>
    <property type="match status" value="1"/>
</dbReference>
<dbReference type="OMA" id="FIVECMV"/>
<evidence type="ECO:0000256" key="3">
    <source>
        <dbReference type="ARBA" id="ARBA00022614"/>
    </source>
</evidence>
<feature type="binding site" evidence="11">
    <location>
        <position position="1794"/>
    </location>
    <ligand>
        <name>ATP</name>
        <dbReference type="ChEBI" id="CHEBI:30616"/>
    </ligand>
</feature>
<evidence type="ECO:0000256" key="5">
    <source>
        <dbReference type="ARBA" id="ARBA00022737"/>
    </source>
</evidence>
<keyword evidence="14" id="KW-1185">Reference proteome</keyword>
<dbReference type="InterPro" id="IPR032171">
    <property type="entry name" value="COR-A"/>
</dbReference>
<comment type="catalytic activity">
    <reaction evidence="9">
        <text>L-threonyl-[protein] + ATP = O-phospho-L-threonyl-[protein] + ADP + H(+)</text>
        <dbReference type="Rhea" id="RHEA:46608"/>
        <dbReference type="Rhea" id="RHEA-COMP:11060"/>
        <dbReference type="Rhea" id="RHEA-COMP:11605"/>
        <dbReference type="ChEBI" id="CHEBI:15378"/>
        <dbReference type="ChEBI" id="CHEBI:30013"/>
        <dbReference type="ChEBI" id="CHEBI:30616"/>
        <dbReference type="ChEBI" id="CHEBI:61977"/>
        <dbReference type="ChEBI" id="CHEBI:456216"/>
        <dbReference type="EC" id="2.7.11.1"/>
    </reaction>
</comment>
<evidence type="ECO:0000256" key="4">
    <source>
        <dbReference type="ARBA" id="ARBA00022679"/>
    </source>
</evidence>
<sequence>MDLLYSSTLGGGIAIEIDEKSEITHAMDTDDYESSQIIKRQSEILRAIKENHNEEEVESCIDELAEIIDDSSAFDIKVFENESAETIVLDAMGLFITNCAIQRNGSFFLSHLIEESSRCREELIKKQVHQFVSNLMLNYSQDYCIQAMCCRIISSIIECSDIRLDLVSLGLITMIVMAMETFEEHEEFQLPALQLLNDILLEDSPAQDEFVLQGFHAVILNVLKSHKDSGEITEHGILLLVSLLKSQKATTELLHGGIVIVAMETMKTKQDCGNLQAIICSLLVALANDELGQRVIVDLGVCNEIRTVLRRHRNHADIQKRGLEAFALLSPMMIKSQDISMCLVNGKLTGQSLDHWMNDILVAMATHGDKPDVLCMACFALCKLINSYPGQAILIGDEAGQIPVHSSIMAALVLHLDNSELCQWACQTLACIMAQSQKVQKELTSKGVYIYIIASMKKHKRHAQTQQWACRALRILCTNDVDCKMNLIKEEALDRITKALFRFLNETLCLSVVTAILQAMFEFSLDEAVQEEACVAFHVISQIEPQYSEILVNQCAHERLFFILENFSSNRRLVDLASQCLWHLGIQRDLKARMLLSASAGGLLKGATCLIQIGADVNAGEGTNTPLCAACKNNKEDMVQFLLSQGITDVQTALMLCLEMRHNNLVGILLQKLGHDREAGVIAWGGLKLGELRPEWLSPALSGRNYSVPLESAWGDYLREAENEWHRRLTISSDLTESEPNSSRKISESITEDELDCGLLAEQKGKITKTSPLRFDSLSGAALPYSCYDPRVVTPFSKRDTVILPRTASRASEDGTQPNAFDFLRRKSRSMLNLSELSQSNQKAGMDYSLADTQFVGDPDDSFKASCFRDRINSCDRQPSRIRASGLFEMPDNTYLYLPETPTGIRSMDSSSTLEDNMLRKTFPLKRRKMSRASLNQKMLTNASVRVIDLSRNGIGDLQPIADAGEYLLMHLRNVERLDLSGNFLQDFPPLLHEAMPKLEHMNLSHNEFETFPYCLVKCKRLKSLDLSYNKLTNSPPPLSISASILLEDLSLAHNVLDSFPEWLGEFLPGLTKLSVAGNNIKSLPSTALAVRRLKDLDISHNHIESIPEEFLKELFILNTLNVSHNSLESLPESVAPFLQNLKILKMSYNNLAGKSRFHIPRFILMLPNLKELDLSNNKLTHVPPPEAWTTRQLKELILAHNKIKSISLENSTGKWSNLERLVLSHNNLKCVPRGIGDLTSLTSLDLSYNPSICFLPDEMGKLCNLWDLQLNGLKLDLDDSMQGKSKELIAFLHSKLMNSVPYYRMKLVTVGMGGRGKTTLLNQLLKSKASAPHNELIIRDWVLQSMRDKAQSLYSSSAGLPEIKAHVVLNCTAETPGIQALRNRIVNLIVKCKCKGHSLLGSRVPQAFVRLQQLVLQETASGNSAPFLYRGDLRRLLQDQEDEVSMCDSELGQAVKFLHEAGVLVHYDDPVAHLSDVFFVKPEWLCHVISSVVTTGNDKGLVTNGILKRDDLHFLFKPEVGSHAELTPQLLRLLERSGVLLPVNSTEFLMPSRLSRKEPTITLPNPSPERSCRRLYDLAFVPPGFWARLIARLLLFARSMISVDLNVTHEDEPHQVEPALHYWCDGVYATWEDHAYFLVNQDSSETYGTNILSILVPNTKLGFRLLGNLTDHVDVLIEEWFPSLNGVDPVQCLPLVSRLCPCLVCEGEYSHAFALEDCTEYACTHEYVTCPKTSVIMPLQHVAPDVVLADLDQQWMLDSAELCLEEKKENVLGDGGYGTVYKAKYYGQFVAVKVFRKATDVCPHRLLRQEVPFLSRLRHPSIINMIGVALKPRALVLELAPLGSLSSLLSKGEGLSRGLQHRIALQVAEGLAYLHKHMIVYRDLKPHNILIFSLSLGILINAKISDYGIARYATLYGLTAPEGTPGYRAPEVARGDVAYNKEADMYSFGMFLYELVTGGKRPFEDLRFRSELDAAVVQGRMVEPITDSGCPPWPDVSDMIEHLLEPRPDLRPTAQEVFERLYTAELVCLKRDVVVCKGQTVECMAVRHYTEGNTDRMEVWTGSGLSDNYTGQVSWFDIADTGGCRGTLVSDKRIMCITAVHSHLVVAGTQSGTLWIFDAWTHKCLHSLPALPDAVLCLRHFFDIKTGQDVVVAGLADGKLAVYQTISLQKQDAVPHMITFCRTGSDATCQDCASHPVACITQARKRLYVGCGNDVIVVQPNDGFAVERRWSVQDRNRGLVNNIAVGAQIWTSTKDSPSVDFWDVSKVVHHGTIDCRSILEASGVNEDSHEMRVVCMLLHRRTALWVGLGGGHVIVLSPTTCDPLCVINRHVGAVRCLALAARRSIAGRPVSFVLSGGMGFRERPGYSRKKADFGYVLVWEADIGEQVLALNDDRIKREECIALYSDE</sequence>
<dbReference type="InterPro" id="IPR008271">
    <property type="entry name" value="Ser/Thr_kinase_AS"/>
</dbReference>
<dbReference type="Gene3D" id="1.25.10.10">
    <property type="entry name" value="Leucine-rich Repeat Variant"/>
    <property type="match status" value="2"/>
</dbReference>
<evidence type="ECO:0000256" key="9">
    <source>
        <dbReference type="ARBA" id="ARBA00047899"/>
    </source>
</evidence>
<dbReference type="InterPro" id="IPR056602">
    <property type="entry name" value="Beta-prop_LRRK2"/>
</dbReference>
<dbReference type="InterPro" id="IPR017441">
    <property type="entry name" value="Protein_kinase_ATP_BS"/>
</dbReference>
<dbReference type="Pfam" id="PF16095">
    <property type="entry name" value="COR-A"/>
    <property type="match status" value="1"/>
</dbReference>
<dbReference type="InterPro" id="IPR011009">
    <property type="entry name" value="Kinase-like_dom_sf"/>
</dbReference>
<reference evidence="13 14" key="1">
    <citation type="journal article" date="2007" name="Science">
        <title>Sea anemone genome reveals ancestral eumetazoan gene repertoire and genomic organization.</title>
        <authorList>
            <person name="Putnam N.H."/>
            <person name="Srivastava M."/>
            <person name="Hellsten U."/>
            <person name="Dirks B."/>
            <person name="Chapman J."/>
            <person name="Salamov A."/>
            <person name="Terry A."/>
            <person name="Shapiro H."/>
            <person name="Lindquist E."/>
            <person name="Kapitonov V.V."/>
            <person name="Jurka J."/>
            <person name="Genikhovich G."/>
            <person name="Grigoriev I.V."/>
            <person name="Lucas S.M."/>
            <person name="Steele R.E."/>
            <person name="Finnerty J.R."/>
            <person name="Technau U."/>
            <person name="Martindale M.Q."/>
            <person name="Rokhsar D.S."/>
        </authorList>
    </citation>
    <scope>NUCLEOTIDE SEQUENCE [LARGE SCALE GENOMIC DNA]</scope>
    <source>
        <strain evidence="14">CH2 X CH6</strain>
    </source>
</reference>
<protein>
    <recommendedName>
        <fullName evidence="1">non-specific serine/threonine protein kinase</fullName>
        <ecNumber evidence="1">2.7.11.1</ecNumber>
    </recommendedName>
</protein>
<organism evidence="13 14">
    <name type="scientific">Nematostella vectensis</name>
    <name type="common">Starlet sea anemone</name>
    <dbReference type="NCBI Taxonomy" id="45351"/>
    <lineage>
        <taxon>Eukaryota</taxon>
        <taxon>Metazoa</taxon>
        <taxon>Cnidaria</taxon>
        <taxon>Anthozoa</taxon>
        <taxon>Hexacorallia</taxon>
        <taxon>Actiniaria</taxon>
        <taxon>Edwardsiidae</taxon>
        <taxon>Nematostella</taxon>
    </lineage>
</organism>
<keyword evidence="8 11" id="KW-0067">ATP-binding</keyword>
<dbReference type="Gene3D" id="1.10.510.10">
    <property type="entry name" value="Transferase(Phosphotransferase) domain 1"/>
    <property type="match status" value="1"/>
</dbReference>
<evidence type="ECO:0000256" key="10">
    <source>
        <dbReference type="ARBA" id="ARBA00048679"/>
    </source>
</evidence>
<dbReference type="Pfam" id="PF00560">
    <property type="entry name" value="LRR_1"/>
    <property type="match status" value="1"/>
</dbReference>
<name>A7SGP5_NEMVE</name>
<dbReference type="InterPro" id="IPR056593">
    <property type="entry name" value="ANK_LRRK2"/>
</dbReference>
<dbReference type="HOGENOM" id="CLU_000815_0_0_1"/>
<dbReference type="InterPro" id="IPR000719">
    <property type="entry name" value="Prot_kinase_dom"/>
</dbReference>
<evidence type="ECO:0000313" key="14">
    <source>
        <dbReference type="Proteomes" id="UP000001593"/>
    </source>
</evidence>
<dbReference type="EMBL" id="DS469654">
    <property type="protein sequence ID" value="EDO37102.1"/>
    <property type="molecule type" value="Genomic_DNA"/>
</dbReference>
<proteinExistence type="predicted"/>
<dbReference type="InterPro" id="IPR032675">
    <property type="entry name" value="LRR_dom_sf"/>
</dbReference>
<dbReference type="PANTHER" id="PTHR48005:SF13">
    <property type="entry name" value="SERINE_THREONINE-PROTEIN KINASE DDB_G0278509-RELATED"/>
    <property type="match status" value="1"/>
</dbReference>
<dbReference type="STRING" id="45351.A7SGP5"/>
<dbReference type="Gene3D" id="2.130.10.10">
    <property type="entry name" value="YVTN repeat-like/Quinoprotein amine dehydrogenase"/>
    <property type="match status" value="2"/>
</dbReference>
<dbReference type="InterPro" id="IPR057263">
    <property type="entry name" value="COR-B"/>
</dbReference>
<dbReference type="InParanoid" id="A7SGP5"/>
<dbReference type="SUPFAM" id="SSF48371">
    <property type="entry name" value="ARM repeat"/>
    <property type="match status" value="1"/>
</dbReference>
<dbReference type="InterPro" id="IPR015943">
    <property type="entry name" value="WD40/YVTN_repeat-like_dom_sf"/>
</dbReference>
<dbReference type="InterPro" id="IPR051420">
    <property type="entry name" value="Ser_Thr_Kinases_DiverseReg"/>
</dbReference>
<dbReference type="PROSITE" id="PS51450">
    <property type="entry name" value="LRR"/>
    <property type="match status" value="4"/>
</dbReference>
<dbReference type="GO" id="GO:0005524">
    <property type="term" value="F:ATP binding"/>
    <property type="evidence" value="ECO:0007669"/>
    <property type="project" value="UniProtKB-UniRule"/>
</dbReference>
<dbReference type="Pfam" id="PF23745">
    <property type="entry name" value="ANK_LRRK2"/>
    <property type="match status" value="1"/>
</dbReference>
<evidence type="ECO:0000256" key="8">
    <source>
        <dbReference type="ARBA" id="ARBA00022840"/>
    </source>
</evidence>
<dbReference type="InterPro" id="IPR036770">
    <property type="entry name" value="Ankyrin_rpt-contain_sf"/>
</dbReference>
<evidence type="ECO:0000259" key="12">
    <source>
        <dbReference type="PROSITE" id="PS50011"/>
    </source>
</evidence>
<gene>
    <name evidence="13" type="ORF">NEMVEDRAFT_v1g212027</name>
</gene>
<dbReference type="SUPFAM" id="SSF56112">
    <property type="entry name" value="Protein kinase-like (PK-like)"/>
    <property type="match status" value="1"/>
</dbReference>
<dbReference type="PRINTS" id="PR00019">
    <property type="entry name" value="LEURICHRPT"/>
</dbReference>
<keyword evidence="2" id="KW-0723">Serine/threonine-protein kinase</keyword>
<dbReference type="InterPro" id="IPR056597">
    <property type="entry name" value="ARM_LRRK2"/>
</dbReference>
<dbReference type="SMART" id="SM00369">
    <property type="entry name" value="LRR_TYP"/>
    <property type="match status" value="8"/>
</dbReference>
<dbReference type="EC" id="2.7.11.1" evidence="1"/>
<evidence type="ECO:0000256" key="1">
    <source>
        <dbReference type="ARBA" id="ARBA00012513"/>
    </source>
</evidence>
<dbReference type="Proteomes" id="UP000001593">
    <property type="component" value="Unassembled WGS sequence"/>
</dbReference>
<dbReference type="Gene3D" id="1.25.40.20">
    <property type="entry name" value="Ankyrin repeat-containing domain"/>
    <property type="match status" value="1"/>
</dbReference>
<dbReference type="PROSITE" id="PS00107">
    <property type="entry name" value="PROTEIN_KINASE_ATP"/>
    <property type="match status" value="1"/>
</dbReference>
<keyword evidence="3" id="KW-0433">Leucine-rich repeat</keyword>
<evidence type="ECO:0000313" key="13">
    <source>
        <dbReference type="EMBL" id="EDO37102.1"/>
    </source>
</evidence>
<dbReference type="Gene3D" id="3.30.200.20">
    <property type="entry name" value="Phosphorylase Kinase, domain 1"/>
    <property type="match status" value="1"/>
</dbReference>
<keyword evidence="6 11" id="KW-0547">Nucleotide-binding</keyword>
<evidence type="ECO:0000256" key="11">
    <source>
        <dbReference type="PROSITE-ProRule" id="PRU10141"/>
    </source>
</evidence>
<evidence type="ECO:0000256" key="6">
    <source>
        <dbReference type="ARBA" id="ARBA00022741"/>
    </source>
</evidence>
<dbReference type="InterPro" id="IPR011989">
    <property type="entry name" value="ARM-like"/>
</dbReference>
<dbReference type="InterPro" id="IPR036322">
    <property type="entry name" value="WD40_repeat_dom_sf"/>
</dbReference>
<dbReference type="PROSITE" id="PS00108">
    <property type="entry name" value="PROTEIN_KINASE_ST"/>
    <property type="match status" value="1"/>
</dbReference>
<dbReference type="eggNOG" id="KOG0619">
    <property type="taxonomic scope" value="Eukaryota"/>
</dbReference>
<dbReference type="SUPFAM" id="SSF52058">
    <property type="entry name" value="L domain-like"/>
    <property type="match status" value="1"/>
</dbReference>
<dbReference type="PhylomeDB" id="A7SGP5"/>
<keyword evidence="4" id="KW-0808">Transferase</keyword>
<dbReference type="SUPFAM" id="SSF50978">
    <property type="entry name" value="WD40 repeat-like"/>
    <property type="match status" value="1"/>
</dbReference>
<dbReference type="GO" id="GO:0005525">
    <property type="term" value="F:GTP binding"/>
    <property type="evidence" value="ECO:0007669"/>
    <property type="project" value="UniProtKB-KW"/>
</dbReference>
<comment type="catalytic activity">
    <reaction evidence="10">
        <text>L-seryl-[protein] + ATP = O-phospho-L-seryl-[protein] + ADP + H(+)</text>
        <dbReference type="Rhea" id="RHEA:17989"/>
        <dbReference type="Rhea" id="RHEA-COMP:9863"/>
        <dbReference type="Rhea" id="RHEA-COMP:11604"/>
        <dbReference type="ChEBI" id="CHEBI:15378"/>
        <dbReference type="ChEBI" id="CHEBI:29999"/>
        <dbReference type="ChEBI" id="CHEBI:30616"/>
        <dbReference type="ChEBI" id="CHEBI:83421"/>
        <dbReference type="ChEBI" id="CHEBI:456216"/>
        <dbReference type="EC" id="2.7.11.1"/>
    </reaction>
</comment>
<dbReference type="Pfam" id="PF23748">
    <property type="entry name" value="Beta-prop_LRRK2"/>
    <property type="match status" value="1"/>
</dbReference>
<dbReference type="SMART" id="SM00364">
    <property type="entry name" value="LRR_BAC"/>
    <property type="match status" value="9"/>
</dbReference>